<dbReference type="GO" id="GO:0001755">
    <property type="term" value="P:neural crest cell migration"/>
    <property type="evidence" value="ECO:0007669"/>
    <property type="project" value="TreeGrafter"/>
</dbReference>
<evidence type="ECO:0000259" key="11">
    <source>
        <dbReference type="PROSITE" id="PS50835"/>
    </source>
</evidence>
<sequence length="306" mass="36523">MNFLLSILRKTFCSLLVPLYTIFHFDRLADYCYRYNELLLKNLLGRCRCISSDKLPGSLTLLSSYDKFPRGNRGTVIIFKYNCFRRTRRQDIRNGDPLTHCSDLQHHDNHHGHSFEERIIYGVENSSTFLECSPKSQRALVYWQFQRRNEERKEEIRVDDHIIRTEQGLLLRSLQRKDSGNYLCHAVEHGFMQTLLKVTLEVIDTEHLEELLHKDDDGDGSKTKEISNSMTPSQKVWYRDFMQLINHPNLNTMDEFCEQVWKRDRKQRRQRPGHTQGNSNKWKHLQENKKGRNRRTHEFERAPRSV</sequence>
<reference evidence="13" key="1">
    <citation type="submission" date="2025-08" db="UniProtKB">
        <authorList>
            <consortium name="RefSeq"/>
        </authorList>
    </citation>
    <scope>IDENTIFICATION</scope>
    <source>
        <tissue evidence="13">Blood</tissue>
    </source>
</reference>
<keyword evidence="3" id="KW-0964">Secreted</keyword>
<dbReference type="FunFam" id="2.60.40.10:FF:000030">
    <property type="entry name" value="Semaphorin 3F like"/>
    <property type="match status" value="1"/>
</dbReference>
<feature type="domain" description="Ig-like" evidence="11">
    <location>
        <begin position="124"/>
        <end position="199"/>
    </location>
</feature>
<keyword evidence="5" id="KW-0221">Differentiation</keyword>
<dbReference type="GO" id="GO:0045499">
    <property type="term" value="F:chemorepellent activity"/>
    <property type="evidence" value="ECO:0007669"/>
    <property type="project" value="TreeGrafter"/>
</dbReference>
<dbReference type="PANTHER" id="PTHR11036">
    <property type="entry name" value="SEMAPHORIN"/>
    <property type="match status" value="1"/>
</dbReference>
<keyword evidence="12" id="KW-1185">Reference proteome</keyword>
<comment type="similarity">
    <text evidence="2">Belongs to the semaphorin family.</text>
</comment>
<evidence type="ECO:0000256" key="1">
    <source>
        <dbReference type="ARBA" id="ARBA00004613"/>
    </source>
</evidence>
<dbReference type="Pfam" id="PF18452">
    <property type="entry name" value="Ig_6"/>
    <property type="match status" value="1"/>
</dbReference>
<dbReference type="STRING" id="9749.A0A2Y9M9G2"/>
<keyword evidence="8" id="KW-0325">Glycoprotein</keyword>
<feature type="compositionally biased region" description="Basic and acidic residues" evidence="10">
    <location>
        <begin position="284"/>
        <end position="306"/>
    </location>
</feature>
<dbReference type="GO" id="GO:0030215">
    <property type="term" value="F:semaphorin receptor binding"/>
    <property type="evidence" value="ECO:0007669"/>
    <property type="project" value="InterPro"/>
</dbReference>
<organism evidence="12 13">
    <name type="scientific">Delphinapterus leucas</name>
    <name type="common">Beluga whale</name>
    <dbReference type="NCBI Taxonomy" id="9749"/>
    <lineage>
        <taxon>Eukaryota</taxon>
        <taxon>Metazoa</taxon>
        <taxon>Chordata</taxon>
        <taxon>Craniata</taxon>
        <taxon>Vertebrata</taxon>
        <taxon>Euteleostomi</taxon>
        <taxon>Mammalia</taxon>
        <taxon>Eutheria</taxon>
        <taxon>Laurasiatheria</taxon>
        <taxon>Artiodactyla</taxon>
        <taxon>Whippomorpha</taxon>
        <taxon>Cetacea</taxon>
        <taxon>Odontoceti</taxon>
        <taxon>Monodontidae</taxon>
        <taxon>Delphinapterus</taxon>
    </lineage>
</organism>
<accession>A0A2Y9M9G2</accession>
<proteinExistence type="inferred from homology"/>
<evidence type="ECO:0000313" key="12">
    <source>
        <dbReference type="Proteomes" id="UP000248483"/>
    </source>
</evidence>
<comment type="subcellular location">
    <subcellularLocation>
        <location evidence="1">Secreted</location>
    </subcellularLocation>
</comment>
<dbReference type="PROSITE" id="PS50835">
    <property type="entry name" value="IG_LIKE"/>
    <property type="match status" value="1"/>
</dbReference>
<dbReference type="GO" id="GO:0098978">
    <property type="term" value="C:glutamatergic synapse"/>
    <property type="evidence" value="ECO:0007669"/>
    <property type="project" value="TreeGrafter"/>
</dbReference>
<evidence type="ECO:0000256" key="8">
    <source>
        <dbReference type="ARBA" id="ARBA00023180"/>
    </source>
</evidence>
<dbReference type="RefSeq" id="XP_022418350.1">
    <property type="nucleotide sequence ID" value="XM_022562642.1"/>
</dbReference>
<dbReference type="InterPro" id="IPR041416">
    <property type="entry name" value="IL-1RAcP-like_ig"/>
</dbReference>
<keyword evidence="9" id="KW-0393">Immunoglobulin domain</keyword>
<dbReference type="SUPFAM" id="SSF48726">
    <property type="entry name" value="Immunoglobulin"/>
    <property type="match status" value="1"/>
</dbReference>
<dbReference type="GO" id="GO:0030335">
    <property type="term" value="P:positive regulation of cell migration"/>
    <property type="evidence" value="ECO:0007669"/>
    <property type="project" value="TreeGrafter"/>
</dbReference>
<protein>
    <submittedName>
        <fullName evidence="13">Semaphorin-3A isoform X1</fullName>
    </submittedName>
</protein>
<evidence type="ECO:0000256" key="7">
    <source>
        <dbReference type="ARBA" id="ARBA00023157"/>
    </source>
</evidence>
<evidence type="ECO:0000256" key="6">
    <source>
        <dbReference type="ARBA" id="ARBA00022902"/>
    </source>
</evidence>
<dbReference type="GO" id="GO:0008045">
    <property type="term" value="P:motor neuron axon guidance"/>
    <property type="evidence" value="ECO:0007669"/>
    <property type="project" value="TreeGrafter"/>
</dbReference>
<dbReference type="PANTHER" id="PTHR11036:SF23">
    <property type="entry name" value="SEMAPHORIN-3A"/>
    <property type="match status" value="1"/>
</dbReference>
<feature type="region of interest" description="Disordered" evidence="10">
    <location>
        <begin position="263"/>
        <end position="306"/>
    </location>
</feature>
<dbReference type="Proteomes" id="UP000248483">
    <property type="component" value="Unplaced"/>
</dbReference>
<dbReference type="GO" id="GO:0030424">
    <property type="term" value="C:axon"/>
    <property type="evidence" value="ECO:0007669"/>
    <property type="project" value="TreeGrafter"/>
</dbReference>
<dbReference type="KEGG" id="dle:111168867"/>
<feature type="compositionally biased region" description="Basic residues" evidence="10">
    <location>
        <begin position="263"/>
        <end position="272"/>
    </location>
</feature>
<evidence type="ECO:0000256" key="5">
    <source>
        <dbReference type="ARBA" id="ARBA00022782"/>
    </source>
</evidence>
<dbReference type="InterPro" id="IPR027231">
    <property type="entry name" value="Semaphorin"/>
</dbReference>
<dbReference type="InterPro" id="IPR007110">
    <property type="entry name" value="Ig-like_dom"/>
</dbReference>
<dbReference type="AlphaFoldDB" id="A0A2Y9M9G2"/>
<evidence type="ECO:0000256" key="2">
    <source>
        <dbReference type="ARBA" id="ARBA00009492"/>
    </source>
</evidence>
<dbReference type="InterPro" id="IPR013783">
    <property type="entry name" value="Ig-like_fold"/>
</dbReference>
<name>A0A2Y9M9G2_DELLE</name>
<gene>
    <name evidence="13" type="primary">LOC111168867</name>
</gene>
<evidence type="ECO:0000256" key="4">
    <source>
        <dbReference type="ARBA" id="ARBA00022729"/>
    </source>
</evidence>
<evidence type="ECO:0000256" key="3">
    <source>
        <dbReference type="ARBA" id="ARBA00022525"/>
    </source>
</evidence>
<keyword evidence="6" id="KW-0524">Neurogenesis</keyword>
<dbReference type="InterPro" id="IPR036179">
    <property type="entry name" value="Ig-like_dom_sf"/>
</dbReference>
<keyword evidence="4" id="KW-0732">Signal</keyword>
<evidence type="ECO:0000256" key="10">
    <source>
        <dbReference type="SAM" id="MobiDB-lite"/>
    </source>
</evidence>
<dbReference type="InterPro" id="IPR003599">
    <property type="entry name" value="Ig_sub"/>
</dbReference>
<evidence type="ECO:0000256" key="9">
    <source>
        <dbReference type="ARBA" id="ARBA00023319"/>
    </source>
</evidence>
<evidence type="ECO:0000313" key="13">
    <source>
        <dbReference type="RefSeq" id="XP_022418350.1"/>
    </source>
</evidence>
<dbReference type="GO" id="GO:0071526">
    <property type="term" value="P:semaphorin-plexin signaling pathway"/>
    <property type="evidence" value="ECO:0007669"/>
    <property type="project" value="TreeGrafter"/>
</dbReference>
<dbReference type="GeneID" id="111168867"/>
<dbReference type="GO" id="GO:0005886">
    <property type="term" value="C:plasma membrane"/>
    <property type="evidence" value="ECO:0007669"/>
    <property type="project" value="TreeGrafter"/>
</dbReference>
<dbReference type="SMART" id="SM00409">
    <property type="entry name" value="IG"/>
    <property type="match status" value="1"/>
</dbReference>
<dbReference type="CDD" id="cd05871">
    <property type="entry name" value="Ig_Sema3"/>
    <property type="match status" value="1"/>
</dbReference>
<dbReference type="Gene3D" id="2.60.40.10">
    <property type="entry name" value="Immunoglobulins"/>
    <property type="match status" value="1"/>
</dbReference>
<keyword evidence="7" id="KW-1015">Disulfide bond</keyword>
<dbReference type="GO" id="GO:0038191">
    <property type="term" value="F:neuropilin binding"/>
    <property type="evidence" value="ECO:0007669"/>
    <property type="project" value="TreeGrafter"/>
</dbReference>
<dbReference type="GO" id="GO:0005615">
    <property type="term" value="C:extracellular space"/>
    <property type="evidence" value="ECO:0007669"/>
    <property type="project" value="TreeGrafter"/>
</dbReference>
<dbReference type="InParanoid" id="A0A2Y9M9G2"/>